<feature type="region of interest" description="Disordered" evidence="1">
    <location>
        <begin position="915"/>
        <end position="949"/>
    </location>
</feature>
<dbReference type="STRING" id="5098.A0A507QX36"/>
<feature type="compositionally biased region" description="Basic and acidic residues" evidence="1">
    <location>
        <begin position="1238"/>
        <end position="1252"/>
    </location>
</feature>
<feature type="compositionally biased region" description="Low complexity" evidence="1">
    <location>
        <begin position="1003"/>
        <end position="1017"/>
    </location>
</feature>
<feature type="region of interest" description="Disordered" evidence="1">
    <location>
        <begin position="1003"/>
        <end position="1119"/>
    </location>
</feature>
<feature type="compositionally biased region" description="Polar residues" evidence="1">
    <location>
        <begin position="1789"/>
        <end position="1798"/>
    </location>
</feature>
<protein>
    <submittedName>
        <fullName evidence="2">Uncharacterized protein</fullName>
    </submittedName>
</protein>
<organism evidence="2 3">
    <name type="scientific">Monascus purpureus</name>
    <name type="common">Red mold</name>
    <name type="synonym">Monascus anka</name>
    <dbReference type="NCBI Taxonomy" id="5098"/>
    <lineage>
        <taxon>Eukaryota</taxon>
        <taxon>Fungi</taxon>
        <taxon>Dikarya</taxon>
        <taxon>Ascomycota</taxon>
        <taxon>Pezizomycotina</taxon>
        <taxon>Eurotiomycetes</taxon>
        <taxon>Eurotiomycetidae</taxon>
        <taxon>Eurotiales</taxon>
        <taxon>Aspergillaceae</taxon>
        <taxon>Monascus</taxon>
    </lineage>
</organism>
<accession>A0A507QX36</accession>
<feature type="region of interest" description="Disordered" evidence="1">
    <location>
        <begin position="1228"/>
        <end position="1261"/>
    </location>
</feature>
<feature type="compositionally biased region" description="Low complexity" evidence="1">
    <location>
        <begin position="1550"/>
        <end position="1567"/>
    </location>
</feature>
<dbReference type="Proteomes" id="UP000319663">
    <property type="component" value="Unassembled WGS sequence"/>
</dbReference>
<feature type="compositionally biased region" description="Polar residues" evidence="1">
    <location>
        <begin position="1828"/>
        <end position="1849"/>
    </location>
</feature>
<feature type="compositionally biased region" description="Low complexity" evidence="1">
    <location>
        <begin position="750"/>
        <end position="759"/>
    </location>
</feature>
<feature type="compositionally biased region" description="Polar residues" evidence="1">
    <location>
        <begin position="1383"/>
        <end position="1404"/>
    </location>
</feature>
<feature type="compositionally biased region" description="Polar residues" evidence="1">
    <location>
        <begin position="459"/>
        <end position="487"/>
    </location>
</feature>
<evidence type="ECO:0000256" key="1">
    <source>
        <dbReference type="SAM" id="MobiDB-lite"/>
    </source>
</evidence>
<feature type="compositionally biased region" description="Polar residues" evidence="1">
    <location>
        <begin position="573"/>
        <end position="583"/>
    </location>
</feature>
<reference evidence="2 3" key="1">
    <citation type="submission" date="2019-06" db="EMBL/GenBank/DDBJ databases">
        <title>Wine fermentation using esterase from Monascus purpureus.</title>
        <authorList>
            <person name="Geng C."/>
            <person name="Zhang Y."/>
        </authorList>
    </citation>
    <scope>NUCLEOTIDE SEQUENCE [LARGE SCALE GENOMIC DNA]</scope>
    <source>
        <strain evidence="2">HQ1</strain>
    </source>
</reference>
<evidence type="ECO:0000313" key="2">
    <source>
        <dbReference type="EMBL" id="TQB74027.1"/>
    </source>
</evidence>
<evidence type="ECO:0000313" key="3">
    <source>
        <dbReference type="Proteomes" id="UP000319663"/>
    </source>
</evidence>
<feature type="compositionally biased region" description="Acidic residues" evidence="1">
    <location>
        <begin position="50"/>
        <end position="70"/>
    </location>
</feature>
<feature type="compositionally biased region" description="Polar residues" evidence="1">
    <location>
        <begin position="1058"/>
        <end position="1077"/>
    </location>
</feature>
<feature type="compositionally biased region" description="Basic and acidic residues" evidence="1">
    <location>
        <begin position="138"/>
        <end position="149"/>
    </location>
</feature>
<feature type="compositionally biased region" description="Polar residues" evidence="1">
    <location>
        <begin position="302"/>
        <end position="313"/>
    </location>
</feature>
<gene>
    <name evidence="2" type="ORF">MPDQ_005226</name>
</gene>
<feature type="compositionally biased region" description="Low complexity" evidence="1">
    <location>
        <begin position="1412"/>
        <end position="1423"/>
    </location>
</feature>
<name>A0A507QX36_MONPU</name>
<feature type="region of interest" description="Disordered" evidence="1">
    <location>
        <begin position="1826"/>
        <end position="1890"/>
    </location>
</feature>
<feature type="compositionally biased region" description="Polar residues" evidence="1">
    <location>
        <begin position="1303"/>
        <end position="1312"/>
    </location>
</feature>
<feature type="compositionally biased region" description="Polar residues" evidence="1">
    <location>
        <begin position="404"/>
        <end position="434"/>
    </location>
</feature>
<feature type="region of interest" description="Disordered" evidence="1">
    <location>
        <begin position="1"/>
        <end position="33"/>
    </location>
</feature>
<feature type="compositionally biased region" description="Low complexity" evidence="1">
    <location>
        <begin position="1451"/>
        <end position="1469"/>
    </location>
</feature>
<feature type="compositionally biased region" description="Low complexity" evidence="1">
    <location>
        <begin position="350"/>
        <end position="362"/>
    </location>
</feature>
<feature type="compositionally biased region" description="Polar residues" evidence="1">
    <location>
        <begin position="215"/>
        <end position="224"/>
    </location>
</feature>
<feature type="compositionally biased region" description="Polar residues" evidence="1">
    <location>
        <begin position="1602"/>
        <end position="1620"/>
    </location>
</feature>
<feature type="region of interest" description="Disordered" evidence="1">
    <location>
        <begin position="1131"/>
        <end position="1156"/>
    </location>
</feature>
<feature type="region of interest" description="Disordered" evidence="1">
    <location>
        <begin position="737"/>
        <end position="760"/>
    </location>
</feature>
<feature type="compositionally biased region" description="Low complexity" evidence="1">
    <location>
        <begin position="1747"/>
        <end position="1759"/>
    </location>
</feature>
<feature type="region of interest" description="Disordered" evidence="1">
    <location>
        <begin position="570"/>
        <end position="650"/>
    </location>
</feature>
<feature type="region of interest" description="Disordered" evidence="1">
    <location>
        <begin position="1295"/>
        <end position="1315"/>
    </location>
</feature>
<proteinExistence type="predicted"/>
<feature type="compositionally biased region" description="Basic and acidic residues" evidence="1">
    <location>
        <begin position="333"/>
        <end position="343"/>
    </location>
</feature>
<feature type="region of interest" description="Disordered" evidence="1">
    <location>
        <begin position="1347"/>
        <end position="1769"/>
    </location>
</feature>
<comment type="caution">
    <text evidence="2">The sequence shown here is derived from an EMBL/GenBank/DDBJ whole genome shotgun (WGS) entry which is preliminary data.</text>
</comment>
<feature type="compositionally biased region" description="Basic and acidic residues" evidence="1">
    <location>
        <begin position="196"/>
        <end position="209"/>
    </location>
</feature>
<feature type="compositionally biased region" description="Basic and acidic residues" evidence="1">
    <location>
        <begin position="1088"/>
        <end position="1100"/>
    </location>
</feature>
<dbReference type="EMBL" id="VIFY01000036">
    <property type="protein sequence ID" value="TQB74027.1"/>
    <property type="molecule type" value="Genomic_DNA"/>
</dbReference>
<feature type="region of interest" description="Disordered" evidence="1">
    <location>
        <begin position="1789"/>
        <end position="1814"/>
    </location>
</feature>
<feature type="compositionally biased region" description="Basic and acidic residues" evidence="1">
    <location>
        <begin position="1146"/>
        <end position="1156"/>
    </location>
</feature>
<feature type="region of interest" description="Disordered" evidence="1">
    <location>
        <begin position="49"/>
        <end position="541"/>
    </location>
</feature>
<feature type="compositionally biased region" description="Polar residues" evidence="1">
    <location>
        <begin position="920"/>
        <end position="946"/>
    </location>
</feature>
<feature type="compositionally biased region" description="Polar residues" evidence="1">
    <location>
        <begin position="1679"/>
        <end position="1688"/>
    </location>
</feature>
<feature type="compositionally biased region" description="Basic and acidic residues" evidence="1">
    <location>
        <begin position="363"/>
        <end position="373"/>
    </location>
</feature>
<keyword evidence="3" id="KW-1185">Reference proteome</keyword>
<sequence>MASPFQQTYDGRVLLPDPNSQDGPKPVSFKTNVNRMKTKRWVEAKKISYDGDDWGDDEYGEYDHDDDEEVGSPPVPSHMSVGTSSSLPAVPRRPHGFDRSMTMDAVGSVQRPSPAARSQTSDGRLIDPSHVPFVRPADIYKRMLEEKQKQQTSEATELSFEPPHLRTSDPVADTHASSNLYNTVEPVSAEQSTSPFERKDHAAYGDSETKPLPTASETLTSSPQHQEDILGDSQETSLEHNPSLGFRSVVHQAFDVPETPSTTVETLGRSDSDSTIGVSPIMSRGGPDEAKTPTIMEELGETVSTSENGTDQNFAFKPGHRRDLSLPGSENSASRKPEIHGGDSDPIPQSALAELSSVSPSEPLEHNPQHPEIESLQDVPQEAPLQPRSGSPKHDFPPPLRLSNIPTPNTGQLSAGNLPTIVSTASTETSPQATDNDRLREEIILSLSRENSPARDSEQQYNESQLRTADGNTLSPDDYSRYSTSHPGPSPGTLEEQVLAAGEDVYSPIEAEKKVSQPKLKRRFSWESSSSEDLAAPNQEYSLYQTSSADLQAHEIAPMDSGFDTDLVVRDATVTSPLTQNPGGNDHNVEGEEPASPLSMEDNVAHTSLPLHPEPLEPVENAPAPEIPSEEPKDQQTQLPSLPPPPATDLPLLGFRDILGIKSSQERIRAFDRTRYQFASINTGLDEWVEAIILTHPEYSDIVEQNQQFASVHQKQFSSKAKFPKLTSLGNLASHLDSSLPGSGSHKRPSGQLGSQRGSQRGKEFLHTAGLLGGKAGGAAKELFAKGRSKLRNAGTDKVYKRAIGRRRSLPHPGFFSSSIEDADVLYHKNPLLRTSIDLATLPKVKFPGNTEDCSGSGSDEAPNLEIALDNAEHQEINVNGDLDSPANEIGERGILSQDTAELQMQDIQTENRELKDRAVSTTRQESSFLSTALSSHEENPSTANPDVSLDFSSEFERELIAALRLDDTNLLSQGLVAPGILSGENNYRPSLTDFSHLNLSSVSGTGTSTRSSLVSTQSLRDIPPDADNVPSLASKSDDGFPEDTGNQDLDEDRQLEVKSTASPQSSGSDLSETVKTSPEDNNEDDQEPYRRSRDADLRMSEQPQDFPLPQPAESDDSLATPHLDISHIKNDPAKSEAAQGPADTETAHHEGDHETHDAVMKRVRFQITKNLGEFDKLSEHSDSEDSVNLGDPEKLEHPESLNGLWGFEFCRDIENQKPHANIRESVHFQGSGGLNGDVKKREDSENAKCLDDSVTPEGALPEREDNLENQEVLGEHNALEKQISLEHSKAACPEDKEDLESNNDLHSNVSSENEDDACVDFKFAQVTVMKSMEDRVNLLINGQPVDTFHTKKDNPGPCQLVSDRGYGEETSKKSAATEASKRQSNIAHHADSQQNAAEPNTTNDIADDSTETSSSATAQSIENLQEGGGDFTDQSTPIQAEKPESTLPLDLNSHDVSSSSMDVSPVCSQDTTRSNVGQDAAHHPNDSLSLKSEENTDESSDAFKRPSATVPDYAKRHRPTESITTVKPPRSRFYRSLVQSKHEQDIRQRSSFSSTVRSRVSSVSVVPQNEHLQRGQAVAERMSSDLDKLGTQIIPRDGKQRQQNRSSDSPALEGSSINPKQGPGPTTPRHAQHTLLPGTHRRSDSAQLNSEKPAALVPDSKQNSRLASPVEGKPSYPPQASQSQTPMSRWKKLKIGIPRRPSSELTGPDGSQKGTRNKLSGLFRRSGGTRDTEKVPVRSLEPPVTQSSSQSPRMSGSPITPHLDTSPTSHIWYSPDDIFNPYRHKGTSSLGTNSSFRGTAPPPGGYYAPSSTSPSLVSRELFKAKYHQQQQSTASTSPIPSLHQTQSPVIPPSPLPSLHGRTSSVVSDEFHTPRASISSSTAPGITATAPSIRSMKVGARPNSVPDTILRGEARHINASAEPVELPISADDSSEEILMTSTAYPGQEWRPAGFGGIEQF</sequence>
<feature type="compositionally biased region" description="Polar residues" evidence="1">
    <location>
        <begin position="1876"/>
        <end position="1890"/>
    </location>
</feature>